<dbReference type="InterPro" id="IPR050546">
    <property type="entry name" value="Glycosyl_Hydrlase_16"/>
</dbReference>
<dbReference type="SUPFAM" id="SSF49899">
    <property type="entry name" value="Concanavalin A-like lectins/glucanases"/>
    <property type="match status" value="1"/>
</dbReference>
<dbReference type="CDD" id="cd02181">
    <property type="entry name" value="GH16_fungal_Lam16A_glucanase"/>
    <property type="match status" value="1"/>
</dbReference>
<evidence type="ECO:0000256" key="1">
    <source>
        <dbReference type="SAM" id="SignalP"/>
    </source>
</evidence>
<accession>A0A0D7AJ44</accession>
<dbReference type="Pfam" id="PF26113">
    <property type="entry name" value="GH16_XgeA"/>
    <property type="match status" value="1"/>
</dbReference>
<dbReference type="Proteomes" id="UP000054144">
    <property type="component" value="Unassembled WGS sequence"/>
</dbReference>
<feature type="chain" id="PRO_5002316539" evidence="1">
    <location>
        <begin position="22"/>
        <end position="318"/>
    </location>
</feature>
<dbReference type="EMBL" id="KN881648">
    <property type="protein sequence ID" value="KIY51774.1"/>
    <property type="molecule type" value="Genomic_DNA"/>
</dbReference>
<dbReference type="GO" id="GO:0004553">
    <property type="term" value="F:hydrolase activity, hydrolyzing O-glycosyl compounds"/>
    <property type="evidence" value="ECO:0007669"/>
    <property type="project" value="InterPro"/>
</dbReference>
<dbReference type="AlphaFoldDB" id="A0A0D7AJ44"/>
<dbReference type="GO" id="GO:0009251">
    <property type="term" value="P:glucan catabolic process"/>
    <property type="evidence" value="ECO:0007669"/>
    <property type="project" value="TreeGrafter"/>
</dbReference>
<dbReference type="InterPro" id="IPR013320">
    <property type="entry name" value="ConA-like_dom_sf"/>
</dbReference>
<sequence>MLTLNFLSVSLLLLVVPSVYAATYALSETVVGTDFYDAFTFENITDPTDGRVTYVTEATAIAENLTYATDDTFILRTDYTTVLSADGPGRNSVRIKSINQYTEHVAVFNIRHMPVGCATWPAVWETNEADWPDGGEIDILEGVNDVPPDTISLHTAADCTMSPNSDMTGTWVNYDCSAYDDDNEGCSVQVTDADSYSEDFNSVGGGWYAVERTEDFIKVWFWSRTSSAVPSDASTGASTVDTDDWDTPDAYFTNTSCDIAALFGENNIIINLTLCGDWAGADYPSTCPSTCVDYVNDDPSGFVDAYFDFASINVYLPS</sequence>
<protein>
    <submittedName>
        <fullName evidence="3">Glycoside hydrolase family 16 protein</fullName>
    </submittedName>
</protein>
<keyword evidence="4" id="KW-1185">Reference proteome</keyword>
<feature type="domain" description="GH16" evidence="2">
    <location>
        <begin position="39"/>
        <end position="287"/>
    </location>
</feature>
<dbReference type="PANTHER" id="PTHR10963:SF24">
    <property type="entry name" value="GLYCOSIDASE C21B10.07-RELATED"/>
    <property type="match status" value="1"/>
</dbReference>
<dbReference type="PANTHER" id="PTHR10963">
    <property type="entry name" value="GLYCOSYL HYDROLASE-RELATED"/>
    <property type="match status" value="1"/>
</dbReference>
<keyword evidence="1" id="KW-0732">Signal</keyword>
<proteinExistence type="predicted"/>
<dbReference type="InterPro" id="IPR000757">
    <property type="entry name" value="Beta-glucanase-like"/>
</dbReference>
<keyword evidence="3" id="KW-0378">Hydrolase</keyword>
<reference evidence="3 4" key="1">
    <citation type="journal article" date="2015" name="Fungal Genet. Biol.">
        <title>Evolution of novel wood decay mechanisms in Agaricales revealed by the genome sequences of Fistulina hepatica and Cylindrobasidium torrendii.</title>
        <authorList>
            <person name="Floudas D."/>
            <person name="Held B.W."/>
            <person name="Riley R."/>
            <person name="Nagy L.G."/>
            <person name="Koehler G."/>
            <person name="Ransdell A.S."/>
            <person name="Younus H."/>
            <person name="Chow J."/>
            <person name="Chiniquy J."/>
            <person name="Lipzen A."/>
            <person name="Tritt A."/>
            <person name="Sun H."/>
            <person name="Haridas S."/>
            <person name="LaButti K."/>
            <person name="Ohm R.A."/>
            <person name="Kues U."/>
            <person name="Blanchette R.A."/>
            <person name="Grigoriev I.V."/>
            <person name="Minto R.E."/>
            <person name="Hibbett D.S."/>
        </authorList>
    </citation>
    <scope>NUCLEOTIDE SEQUENCE [LARGE SCALE GENOMIC DNA]</scope>
    <source>
        <strain evidence="3 4">ATCC 64428</strain>
    </source>
</reference>
<evidence type="ECO:0000313" key="3">
    <source>
        <dbReference type="EMBL" id="KIY51774.1"/>
    </source>
</evidence>
<gene>
    <name evidence="3" type="ORF">FISHEDRAFT_36523</name>
</gene>
<dbReference type="PROSITE" id="PS51762">
    <property type="entry name" value="GH16_2"/>
    <property type="match status" value="1"/>
</dbReference>
<evidence type="ECO:0000313" key="4">
    <source>
        <dbReference type="Proteomes" id="UP000054144"/>
    </source>
</evidence>
<organism evidence="3 4">
    <name type="scientific">Fistulina hepatica ATCC 64428</name>
    <dbReference type="NCBI Taxonomy" id="1128425"/>
    <lineage>
        <taxon>Eukaryota</taxon>
        <taxon>Fungi</taxon>
        <taxon>Dikarya</taxon>
        <taxon>Basidiomycota</taxon>
        <taxon>Agaricomycotina</taxon>
        <taxon>Agaricomycetes</taxon>
        <taxon>Agaricomycetidae</taxon>
        <taxon>Agaricales</taxon>
        <taxon>Fistulinaceae</taxon>
        <taxon>Fistulina</taxon>
    </lineage>
</organism>
<dbReference type="Gene3D" id="2.60.120.200">
    <property type="match status" value="1"/>
</dbReference>
<evidence type="ECO:0000259" key="2">
    <source>
        <dbReference type="PROSITE" id="PS51762"/>
    </source>
</evidence>
<feature type="signal peptide" evidence="1">
    <location>
        <begin position="1"/>
        <end position="21"/>
    </location>
</feature>
<name>A0A0D7AJ44_9AGAR</name>
<dbReference type="OrthoDB" id="192832at2759"/>